<accession>A0A5B7G622</accession>
<name>A0A5B7G622_PORTR</name>
<dbReference type="Proteomes" id="UP000324222">
    <property type="component" value="Unassembled WGS sequence"/>
</dbReference>
<evidence type="ECO:0000313" key="2">
    <source>
        <dbReference type="Proteomes" id="UP000324222"/>
    </source>
</evidence>
<gene>
    <name evidence="1" type="ORF">E2C01_046913</name>
</gene>
<proteinExistence type="predicted"/>
<keyword evidence="2" id="KW-1185">Reference proteome</keyword>
<comment type="caution">
    <text evidence="1">The sequence shown here is derived from an EMBL/GenBank/DDBJ whole genome shotgun (WGS) entry which is preliminary data.</text>
</comment>
<reference evidence="1 2" key="1">
    <citation type="submission" date="2019-05" db="EMBL/GenBank/DDBJ databases">
        <title>Another draft genome of Portunus trituberculatus and its Hox gene families provides insights of decapod evolution.</title>
        <authorList>
            <person name="Jeong J.-H."/>
            <person name="Song I."/>
            <person name="Kim S."/>
            <person name="Choi T."/>
            <person name="Kim D."/>
            <person name="Ryu S."/>
            <person name="Kim W."/>
        </authorList>
    </citation>
    <scope>NUCLEOTIDE SEQUENCE [LARGE SCALE GENOMIC DNA]</scope>
    <source>
        <tissue evidence="1">Muscle</tissue>
    </source>
</reference>
<evidence type="ECO:0000313" key="1">
    <source>
        <dbReference type="EMBL" id="MPC53029.1"/>
    </source>
</evidence>
<organism evidence="1 2">
    <name type="scientific">Portunus trituberculatus</name>
    <name type="common">Swimming crab</name>
    <name type="synonym">Neptunus trituberculatus</name>
    <dbReference type="NCBI Taxonomy" id="210409"/>
    <lineage>
        <taxon>Eukaryota</taxon>
        <taxon>Metazoa</taxon>
        <taxon>Ecdysozoa</taxon>
        <taxon>Arthropoda</taxon>
        <taxon>Crustacea</taxon>
        <taxon>Multicrustacea</taxon>
        <taxon>Malacostraca</taxon>
        <taxon>Eumalacostraca</taxon>
        <taxon>Eucarida</taxon>
        <taxon>Decapoda</taxon>
        <taxon>Pleocyemata</taxon>
        <taxon>Brachyura</taxon>
        <taxon>Eubrachyura</taxon>
        <taxon>Portunoidea</taxon>
        <taxon>Portunidae</taxon>
        <taxon>Portuninae</taxon>
        <taxon>Portunus</taxon>
    </lineage>
</organism>
<sequence length="91" mass="10636">MALNGKKFELLGYGDEHEIIQTMHYSIKGKVIMETNHVKDLGMHMSNASLTHHYSKTIDAAKKMTNWVLRTFQTRQQKCMLILWKTMVQPK</sequence>
<dbReference type="EMBL" id="VSRR010011332">
    <property type="protein sequence ID" value="MPC53029.1"/>
    <property type="molecule type" value="Genomic_DNA"/>
</dbReference>
<protein>
    <submittedName>
        <fullName evidence="1">Uncharacterized protein</fullName>
    </submittedName>
</protein>
<dbReference type="AlphaFoldDB" id="A0A5B7G622"/>